<keyword evidence="1" id="KW-0808">Transferase</keyword>
<organism evidence="8 9">
    <name type="scientific">Mucuna pruriens</name>
    <name type="common">Velvet bean</name>
    <name type="synonym">Dolichos pruriens</name>
    <dbReference type="NCBI Taxonomy" id="157652"/>
    <lineage>
        <taxon>Eukaryota</taxon>
        <taxon>Viridiplantae</taxon>
        <taxon>Streptophyta</taxon>
        <taxon>Embryophyta</taxon>
        <taxon>Tracheophyta</taxon>
        <taxon>Spermatophyta</taxon>
        <taxon>Magnoliopsida</taxon>
        <taxon>eudicotyledons</taxon>
        <taxon>Gunneridae</taxon>
        <taxon>Pentapetalae</taxon>
        <taxon>rosids</taxon>
        <taxon>fabids</taxon>
        <taxon>Fabales</taxon>
        <taxon>Fabaceae</taxon>
        <taxon>Papilionoideae</taxon>
        <taxon>50 kb inversion clade</taxon>
        <taxon>NPAAA clade</taxon>
        <taxon>indigoferoid/millettioid clade</taxon>
        <taxon>Phaseoleae</taxon>
        <taxon>Mucuna</taxon>
    </lineage>
</organism>
<name>A0A371I4K8_MUCPR</name>
<keyword evidence="5" id="KW-0378">Hydrolase</keyword>
<keyword evidence="2" id="KW-0548">Nucleotidyltransferase</keyword>
<keyword evidence="4" id="KW-0255">Endonuclease</keyword>
<proteinExistence type="predicted"/>
<dbReference type="GO" id="GO:0016787">
    <property type="term" value="F:hydrolase activity"/>
    <property type="evidence" value="ECO:0007669"/>
    <property type="project" value="UniProtKB-KW"/>
</dbReference>
<evidence type="ECO:0000256" key="2">
    <source>
        <dbReference type="ARBA" id="ARBA00022695"/>
    </source>
</evidence>
<evidence type="ECO:0000256" key="1">
    <source>
        <dbReference type="ARBA" id="ARBA00022679"/>
    </source>
</evidence>
<gene>
    <name evidence="8" type="ORF">CR513_05586</name>
</gene>
<evidence type="ECO:0000313" key="8">
    <source>
        <dbReference type="EMBL" id="RDY09970.1"/>
    </source>
</evidence>
<evidence type="ECO:0000313" key="9">
    <source>
        <dbReference type="Proteomes" id="UP000257109"/>
    </source>
</evidence>
<sequence>MCAHAATRSCGFASRQLKIHEKNYPTHDLELVVIVFELKIWRDYLYGGRFDVLSNHKSLKYLLMYHPKKANMVANALSKKIVHI</sequence>
<feature type="non-terminal residue" evidence="8">
    <location>
        <position position="1"/>
    </location>
</feature>
<dbReference type="AlphaFoldDB" id="A0A371I4K8"/>
<dbReference type="InterPro" id="IPR041373">
    <property type="entry name" value="RT_RNaseH"/>
</dbReference>
<protein>
    <recommendedName>
        <fullName evidence="7">Reverse transcriptase RNase H-like domain-containing protein</fullName>
    </recommendedName>
</protein>
<evidence type="ECO:0000256" key="6">
    <source>
        <dbReference type="ARBA" id="ARBA00022918"/>
    </source>
</evidence>
<dbReference type="PANTHER" id="PTHR34072">
    <property type="entry name" value="ENZYMATIC POLYPROTEIN-RELATED"/>
    <property type="match status" value="1"/>
</dbReference>
<dbReference type="GO" id="GO:0003964">
    <property type="term" value="F:RNA-directed DNA polymerase activity"/>
    <property type="evidence" value="ECO:0007669"/>
    <property type="project" value="UniProtKB-KW"/>
</dbReference>
<dbReference type="GO" id="GO:0004519">
    <property type="term" value="F:endonuclease activity"/>
    <property type="evidence" value="ECO:0007669"/>
    <property type="project" value="UniProtKB-KW"/>
</dbReference>
<dbReference type="SUPFAM" id="SSF56672">
    <property type="entry name" value="DNA/RNA polymerases"/>
    <property type="match status" value="1"/>
</dbReference>
<keyword evidence="6" id="KW-0695">RNA-directed DNA polymerase</keyword>
<dbReference type="Proteomes" id="UP000257109">
    <property type="component" value="Unassembled WGS sequence"/>
</dbReference>
<evidence type="ECO:0000259" key="7">
    <source>
        <dbReference type="Pfam" id="PF17917"/>
    </source>
</evidence>
<keyword evidence="3" id="KW-0540">Nuclease</keyword>
<comment type="caution">
    <text evidence="8">The sequence shown here is derived from an EMBL/GenBank/DDBJ whole genome shotgun (WGS) entry which is preliminary data.</text>
</comment>
<dbReference type="EMBL" id="QJKJ01000940">
    <property type="protein sequence ID" value="RDY09970.1"/>
    <property type="molecule type" value="Genomic_DNA"/>
</dbReference>
<dbReference type="OrthoDB" id="1434098at2759"/>
<accession>A0A371I4K8</accession>
<dbReference type="InterPro" id="IPR043502">
    <property type="entry name" value="DNA/RNA_pol_sf"/>
</dbReference>
<dbReference type="Pfam" id="PF17917">
    <property type="entry name" value="RT_RNaseH"/>
    <property type="match status" value="1"/>
</dbReference>
<dbReference type="PANTHER" id="PTHR34072:SF52">
    <property type="entry name" value="RIBONUCLEASE H"/>
    <property type="match status" value="1"/>
</dbReference>
<keyword evidence="9" id="KW-1185">Reference proteome</keyword>
<evidence type="ECO:0000256" key="3">
    <source>
        <dbReference type="ARBA" id="ARBA00022722"/>
    </source>
</evidence>
<reference evidence="8" key="1">
    <citation type="submission" date="2018-05" db="EMBL/GenBank/DDBJ databases">
        <title>Draft genome of Mucuna pruriens seed.</title>
        <authorList>
            <person name="Nnadi N.E."/>
            <person name="Vos R."/>
            <person name="Hasami M.H."/>
            <person name="Devisetty U.K."/>
            <person name="Aguiy J.C."/>
        </authorList>
    </citation>
    <scope>NUCLEOTIDE SEQUENCE [LARGE SCALE GENOMIC DNA]</scope>
    <source>
        <strain evidence="8">JCA_2017</strain>
    </source>
</reference>
<evidence type="ECO:0000256" key="4">
    <source>
        <dbReference type="ARBA" id="ARBA00022759"/>
    </source>
</evidence>
<feature type="domain" description="Reverse transcriptase RNase H-like" evidence="7">
    <location>
        <begin position="8"/>
        <end position="71"/>
    </location>
</feature>
<evidence type="ECO:0000256" key="5">
    <source>
        <dbReference type="ARBA" id="ARBA00022801"/>
    </source>
</evidence>